<dbReference type="GeneID" id="64970599"/>
<dbReference type="AlphaFoldDB" id="A0A7R7XH83"/>
<keyword evidence="3" id="KW-1185">Reference proteome</keyword>
<evidence type="ECO:0000313" key="2">
    <source>
        <dbReference type="EMBL" id="BCS20594.1"/>
    </source>
</evidence>
<accession>A0A7R7XH83</accession>
<reference evidence="2" key="2">
    <citation type="submission" date="2021-02" db="EMBL/GenBank/DDBJ databases">
        <title>Aspergillus puulaauensis MK2 genome sequence.</title>
        <authorList>
            <person name="Futagami T."/>
            <person name="Mori K."/>
            <person name="Kadooka C."/>
            <person name="Tanaka T."/>
        </authorList>
    </citation>
    <scope>NUCLEOTIDE SEQUENCE</scope>
    <source>
        <strain evidence="2">MK2</strain>
    </source>
</reference>
<gene>
    <name evidence="2" type="ORF">APUU_21026S</name>
</gene>
<name>A0A7R7XH83_9EURO</name>
<dbReference type="KEGG" id="apuu:APUU_21026S"/>
<organism evidence="2 3">
    <name type="scientific">Aspergillus puulaauensis</name>
    <dbReference type="NCBI Taxonomy" id="1220207"/>
    <lineage>
        <taxon>Eukaryota</taxon>
        <taxon>Fungi</taxon>
        <taxon>Dikarya</taxon>
        <taxon>Ascomycota</taxon>
        <taxon>Pezizomycotina</taxon>
        <taxon>Eurotiomycetes</taxon>
        <taxon>Eurotiomycetidae</taxon>
        <taxon>Eurotiales</taxon>
        <taxon>Aspergillaceae</taxon>
        <taxon>Aspergillus</taxon>
    </lineage>
</organism>
<proteinExistence type="predicted"/>
<reference evidence="2" key="1">
    <citation type="submission" date="2021-01" db="EMBL/GenBank/DDBJ databases">
        <authorList>
            <consortium name="Aspergillus puulaauensis MK2 genome sequencing consortium"/>
            <person name="Kazuki M."/>
            <person name="Futagami T."/>
        </authorList>
    </citation>
    <scope>NUCLEOTIDE SEQUENCE</scope>
    <source>
        <strain evidence="2">MK2</strain>
    </source>
</reference>
<feature type="region of interest" description="Disordered" evidence="1">
    <location>
        <begin position="66"/>
        <end position="89"/>
    </location>
</feature>
<evidence type="ECO:0000256" key="1">
    <source>
        <dbReference type="SAM" id="MobiDB-lite"/>
    </source>
</evidence>
<dbReference type="EMBL" id="AP024444">
    <property type="protein sequence ID" value="BCS20594.1"/>
    <property type="molecule type" value="Genomic_DNA"/>
</dbReference>
<dbReference type="RefSeq" id="XP_041552788.1">
    <property type="nucleotide sequence ID" value="XM_041699733.1"/>
</dbReference>
<protein>
    <submittedName>
        <fullName evidence="2">Uncharacterized protein</fullName>
    </submittedName>
</protein>
<evidence type="ECO:0000313" key="3">
    <source>
        <dbReference type="Proteomes" id="UP000654913"/>
    </source>
</evidence>
<dbReference type="Proteomes" id="UP000654913">
    <property type="component" value="Chromosome 2"/>
</dbReference>
<sequence length="110" mass="11572">MPELLAHGMYTDCSVLPPLPAPLDQNIVCSRILAGGTGNQNKPSSSQRRFNSTLSCAFDTANGPAISDGLMAEPEPGKSTGRLAHLSPPPSFLISKRRIKESLRGLLSGG</sequence>